<evidence type="ECO:0008006" key="3">
    <source>
        <dbReference type="Google" id="ProtNLM"/>
    </source>
</evidence>
<dbReference type="OMA" id="CYCSSSG"/>
<dbReference type="RefSeq" id="XP_002848995.1">
    <property type="nucleotide sequence ID" value="XM_002848949.1"/>
</dbReference>
<organism evidence="1 2">
    <name type="scientific">Arthroderma otae (strain ATCC MYA-4605 / CBS 113480)</name>
    <name type="common">Microsporum canis</name>
    <dbReference type="NCBI Taxonomy" id="554155"/>
    <lineage>
        <taxon>Eukaryota</taxon>
        <taxon>Fungi</taxon>
        <taxon>Dikarya</taxon>
        <taxon>Ascomycota</taxon>
        <taxon>Pezizomycotina</taxon>
        <taxon>Eurotiomycetes</taxon>
        <taxon>Eurotiomycetidae</taxon>
        <taxon>Onygenales</taxon>
        <taxon>Arthrodermataceae</taxon>
        <taxon>Microsporum</taxon>
    </lineage>
</organism>
<dbReference type="eggNOG" id="ENOG502SNST">
    <property type="taxonomic scope" value="Eukaryota"/>
</dbReference>
<dbReference type="HOGENOM" id="CLU_007966_0_0_1"/>
<dbReference type="GeneID" id="9229047"/>
<dbReference type="Proteomes" id="UP000002035">
    <property type="component" value="Unassembled WGS sequence"/>
</dbReference>
<protein>
    <recommendedName>
        <fullName evidence="3">Fungal N-terminal domain-containing protein</fullName>
    </recommendedName>
</protein>
<proteinExistence type="predicted"/>
<dbReference type="OrthoDB" id="1577640at2759"/>
<keyword evidence="2" id="KW-1185">Reference proteome</keyword>
<evidence type="ECO:0000313" key="2">
    <source>
        <dbReference type="Proteomes" id="UP000002035"/>
    </source>
</evidence>
<gene>
    <name evidence="1" type="ORF">MCYG_01929</name>
</gene>
<evidence type="ECO:0000313" key="1">
    <source>
        <dbReference type="EMBL" id="EEQ29110.1"/>
    </source>
</evidence>
<dbReference type="STRING" id="554155.C5FID0"/>
<accession>C5FID0</accession>
<dbReference type="EMBL" id="DS995702">
    <property type="protein sequence ID" value="EEQ29110.1"/>
    <property type="molecule type" value="Genomic_DNA"/>
</dbReference>
<name>C5FID0_ARTOC</name>
<sequence length="1188" mass="133154">MDPVTALGVAAASVQFAAAAGKSLQVGIQLLRRLKETPGQLRELLDDVTKSIDRITQQQEAILGPAASLKHRLTQTQELDLREAAKDAADAMDDLKAVLDRLFPSQNGQTQSIARKIWTSLVSVKKEREIKGKLERIKRLNGSVTHQLQLISLNLHTQHIELSEQVLAVVKQGHTQTVSQLDGLKSLTEGVRQQTDETKLSINRLDYRVKELDPKLNKLGGSIQHTYSQVNMLSSQVALIQNNLSSEVTAVVQRESDATREDIRELQKAVMLAINGTQPGLSVSGDMVTGSLSSTSKIQLTGQTQQELTSGHSSFLIPGGNICATYSPPLLPLPCRCRTQRNRTVNGYDQLSLSYETIQSHEWTCPLSKSARYTWKYRLSVRLLPFVKKTVEVVLGGTAQGGGFQLTRPLLVVPTVKRSESYIFQLFDKFPGRWTYSNNNIPNPEVIRKELQRLRRSVCEAGQNGLGRITDRDEDGQTFLHAAISLTRCLRVVYHEVADEIDLLLQLAEDCGVDPEATTTFVLLDSLPPQIRRNYFHYGKYRTVGDAAREFVRLEHGELKQFSFLERLFRFCSNDRERNNIKYPVSSIFHPKFADTKCSALDMLRREPWISKYFFAGRLSQAILARNIDSLKQIADTVNIEEDAFGFMPVNALDLALGWPDGLRFLSTIWTCSIIPTIGLAAWKEDPESLEILLASPAPLFRDRGDVRAFVGAVISSDTRAILIQALNRRRKQLTELAIEYLSVEEQTRFGLLEQKTLDANANMVYNLLMDRSVPVPPGLYPGPPGSIYTLSAPIYTIDYDEFLLVTIFEGYYELFLAGFRDIDGGTTHDESPLKEIYSYSPEPYSSFNCVGISSLFLKMGASPRFHTSAGLSNLLFSIAKDAPWKLLKMEHHLSRLIEYAASLFSPLESDQCVCFCSSNGCLPVHFIVRRWNVPMGATKWIKICGLEGDENELYFEEALRAVLFDALGMVHTCCHSRYWVQGDGPLSDAEIREIQGEYSEMAVQLDLLMASYRGARESKSLPPTGSALSGKPIGGLGKECDVPDHRRWWRSKAEQILPDFSSGLMCGDDIQRMALQQRGYNGLDFADVIRKHFAGYICSEPKYPGDNGLRDLVASDIEKARNNFVPRPKPELLDEILISHYQHLEPNVPLWYRDETDEKPLKPFPGKTGISGHSSPRALEKSLRIIA</sequence>
<dbReference type="VEuPathDB" id="FungiDB:MCYG_01929"/>
<reference evidence="2" key="1">
    <citation type="journal article" date="2012" name="MBio">
        <title>Comparative genome analysis of Trichophyton rubrum and related dermatophytes reveals candidate genes involved in infection.</title>
        <authorList>
            <person name="Martinez D.A."/>
            <person name="Oliver B.G."/>
            <person name="Graeser Y."/>
            <person name="Goldberg J.M."/>
            <person name="Li W."/>
            <person name="Martinez-Rossi N.M."/>
            <person name="Monod M."/>
            <person name="Shelest E."/>
            <person name="Barton R.C."/>
            <person name="Birch E."/>
            <person name="Brakhage A.A."/>
            <person name="Chen Z."/>
            <person name="Gurr S.J."/>
            <person name="Heiman D."/>
            <person name="Heitman J."/>
            <person name="Kosti I."/>
            <person name="Rossi A."/>
            <person name="Saif S."/>
            <person name="Samalova M."/>
            <person name="Saunders C.W."/>
            <person name="Shea T."/>
            <person name="Summerbell R.C."/>
            <person name="Xu J."/>
            <person name="Young S."/>
            <person name="Zeng Q."/>
            <person name="Birren B.W."/>
            <person name="Cuomo C.A."/>
            <person name="White T.C."/>
        </authorList>
    </citation>
    <scope>NUCLEOTIDE SEQUENCE [LARGE SCALE GENOMIC DNA]</scope>
    <source>
        <strain evidence="2">ATCC MYA-4605 / CBS 113480</strain>
    </source>
</reference>
<dbReference type="AlphaFoldDB" id="C5FID0"/>